<dbReference type="InterPro" id="IPR013083">
    <property type="entry name" value="Znf_RING/FYVE/PHD"/>
</dbReference>
<dbReference type="InterPro" id="IPR001841">
    <property type="entry name" value="Znf_RING"/>
</dbReference>
<dbReference type="PROSITE" id="PS50089">
    <property type="entry name" value="ZF_RING_2"/>
    <property type="match status" value="1"/>
</dbReference>
<organism evidence="3 4">
    <name type="scientific">Pseudocercospora musae</name>
    <dbReference type="NCBI Taxonomy" id="113226"/>
    <lineage>
        <taxon>Eukaryota</taxon>
        <taxon>Fungi</taxon>
        <taxon>Dikarya</taxon>
        <taxon>Ascomycota</taxon>
        <taxon>Pezizomycotina</taxon>
        <taxon>Dothideomycetes</taxon>
        <taxon>Dothideomycetidae</taxon>
        <taxon>Mycosphaerellales</taxon>
        <taxon>Mycosphaerellaceae</taxon>
        <taxon>Pseudocercospora</taxon>
    </lineage>
</organism>
<sequence length="384" mass="42754">MYSTTQKEAEIPDHVLTLYNRAIINCASLPREKLVEAFAEIQGMYPHYPVPYLHWLAEVMSQDQRRNSATRSHHDGKGIDLPDRGAHGEDPLACAFAHGPYLNCEHHASTAASATTHQRQHPFRPSKYHTNAKPLAMDLDLRTPLDASLLPSTIAQIIATGGQARSGACTLCLAQLDSSSDDARDSIWDTLGCGRSHDQDRYIITTPPCRHQFHAGCFHHATQQGTGISICPVCRGKWYDKASDLQKARNVNYVITRMINGHYSSPHILGRTRGVELESYNLTESLVVAAYALRRSRSSHRLPEVVQHSRAVLTAVISHARSRDRARLDLHTFMNELSGRATTIIYGIYPYANPRNQDPLSQAVALQEFCKDVLTMGLGHYLTG</sequence>
<name>A0A139I1V9_9PEZI</name>
<keyword evidence="1" id="KW-0862">Zinc</keyword>
<keyword evidence="1" id="KW-0863">Zinc-finger</keyword>
<dbReference type="EMBL" id="LFZO01000414">
    <property type="protein sequence ID" value="KXT08688.1"/>
    <property type="molecule type" value="Genomic_DNA"/>
</dbReference>
<dbReference type="Proteomes" id="UP000073492">
    <property type="component" value="Unassembled WGS sequence"/>
</dbReference>
<protein>
    <recommendedName>
        <fullName evidence="2">RING-type domain-containing protein</fullName>
    </recommendedName>
</protein>
<dbReference type="AlphaFoldDB" id="A0A139I1V9"/>
<evidence type="ECO:0000313" key="3">
    <source>
        <dbReference type="EMBL" id="KXT08688.1"/>
    </source>
</evidence>
<gene>
    <name evidence="3" type="ORF">AC579_8469</name>
</gene>
<keyword evidence="4" id="KW-1185">Reference proteome</keyword>
<comment type="caution">
    <text evidence="3">The sequence shown here is derived from an EMBL/GenBank/DDBJ whole genome shotgun (WGS) entry which is preliminary data.</text>
</comment>
<feature type="domain" description="RING-type" evidence="2">
    <location>
        <begin position="169"/>
        <end position="235"/>
    </location>
</feature>
<reference evidence="3 4" key="1">
    <citation type="submission" date="2015-07" db="EMBL/GenBank/DDBJ databases">
        <title>Comparative genomics of the Sigatoka disease complex on banana suggests a link between parallel evolutionary changes in Pseudocercospora fijiensis and Pseudocercospora eumusae and increased virulence on the banana host.</title>
        <authorList>
            <person name="Chang T.-C."/>
            <person name="Salvucci A."/>
            <person name="Crous P.W."/>
            <person name="Stergiopoulos I."/>
        </authorList>
    </citation>
    <scope>NUCLEOTIDE SEQUENCE [LARGE SCALE GENOMIC DNA]</scope>
    <source>
        <strain evidence="3 4">CBS 116634</strain>
    </source>
</reference>
<evidence type="ECO:0000313" key="4">
    <source>
        <dbReference type="Proteomes" id="UP000073492"/>
    </source>
</evidence>
<dbReference type="SMART" id="SM00184">
    <property type="entry name" value="RING"/>
    <property type="match status" value="1"/>
</dbReference>
<proteinExistence type="predicted"/>
<accession>A0A139I1V9</accession>
<dbReference type="Gene3D" id="3.30.40.10">
    <property type="entry name" value="Zinc/RING finger domain, C3HC4 (zinc finger)"/>
    <property type="match status" value="1"/>
</dbReference>
<evidence type="ECO:0000256" key="1">
    <source>
        <dbReference type="PROSITE-ProRule" id="PRU00175"/>
    </source>
</evidence>
<keyword evidence="1" id="KW-0479">Metal-binding</keyword>
<dbReference type="OrthoDB" id="10501939at2759"/>
<dbReference type="GO" id="GO:0008270">
    <property type="term" value="F:zinc ion binding"/>
    <property type="evidence" value="ECO:0007669"/>
    <property type="project" value="UniProtKB-KW"/>
</dbReference>
<evidence type="ECO:0000259" key="2">
    <source>
        <dbReference type="PROSITE" id="PS50089"/>
    </source>
</evidence>
<dbReference type="SUPFAM" id="SSF57850">
    <property type="entry name" value="RING/U-box"/>
    <property type="match status" value="1"/>
</dbReference>